<dbReference type="STRING" id="3076.A0A2P6TPX9"/>
<dbReference type="SMART" id="SM00198">
    <property type="entry name" value="SCP"/>
    <property type="match status" value="1"/>
</dbReference>
<feature type="compositionally biased region" description="Acidic residues" evidence="2">
    <location>
        <begin position="97"/>
        <end position="115"/>
    </location>
</feature>
<evidence type="ECO:0000256" key="2">
    <source>
        <dbReference type="SAM" id="MobiDB-lite"/>
    </source>
</evidence>
<feature type="compositionally biased region" description="Acidic residues" evidence="2">
    <location>
        <begin position="738"/>
        <end position="748"/>
    </location>
</feature>
<dbReference type="Pfam" id="PF00188">
    <property type="entry name" value="CAP"/>
    <property type="match status" value="1"/>
</dbReference>
<sequence>MEHEDSRGSTPDVEDVLEADRQHGSPADAAGRDVGERAGSSSSPEEHEQRIGELRDEFLSSLQRSAYAAHSQGGAAAGAAATPPGGSEAASQLQTIEDVDEEDEEEFEEVEEVFDDAAGLVDAAEHAAADAAAGPAEEASEGPSTSRAALQGHPVDDLDDEADAIGAAIDAMLAAHQGGSGSGGSGGGGEGSSASGGGGEEGGTAGLLKSLFSKLHGGVQAGKQLVGQHVKMGERVGTGAAKRAQMRDHGAPGNKKDKKLSTRDIKRREAKEDEKKKAKEERQRAKKQQAEEEAELASMCTKANMEAFGETLHRFAQACSKGDRGQIHLLFHNIFSDINKVIEERKGLHPRGVASLPWHATKYPDFFQACYALIIRSTGSMELVDEIERLLREEGKREEYTFMRLVADTTMEEDVRKYKKIVPEVHAAKRALVHEWIQQGSLPVLQKALRLKPDCIAVPEEPPLVTALRAGHSREVVSLLVDPVVKHRAGRRQDTAVEGLLDDRNTRWGGVDEASPTDGATALMLAIQKDRADVMREVLKHSARWSLSVEGKPWTPMCYALAQNRAGMVGLLLAHAKRQAEQRRQTQPDSPDLAQYVNTLCEGTTALYRAVAANAADMARLLLDTGADPALRLKDNGRHTSALHLAAHHDHQQPLLELMLAAIPAERCAAVLNSLTDSANRSLLHIAVQRRHEPLAQLLLGMGARPTSQSEGRSPSLLLLLEQSKLQQGQQGQQGGEEGGEASEEEAASGDPATQLQRIEAAFLQHWQLQDTARALHPDQKAAHPALLRDWLLRQRATTLDALLGNAAERKELGQAAVNERNTRLLELLLEQPGFSAAGLYLHRLLVPRDRTKGAPVDLVAALLDKGASLDEREPEGGAPLLHKAAEENDLACLELLLERGADVAATDDAGNNVLHAVAGQKERAGVLYTAVVNRIYEEAPQLVTRRNREFYLPSDRAPAGSAVETQLESLARRQTDAAKVAEEAERWERAAKDLSLLGPPNEDGERKRARIDAMLGHKLKSAVQAIQRADSLGLLGGGGEAGTGGAAATASQRALRSGRDSAELQGPATPASSIYRERPRKRSWADLADEIPPMVRMPVWPEVLEAAAAAARADPVAAVAEILRHAQPEGLDAISSLDELPWQMDIHKDAWAEWMGMEARHRRTLLTLLLRIAAGRFVDDPELFRRVKARGESSSAGADNALADVEVYLMRLPRSVCLVFEVAPEVDVRRSVRERPGGTGRYVEPQYHEIVRIWFAALDPSDDRVKEALDTLAASYRKGASARHQLLLSDAPLRSASRLAQAGRLPLDFNSKQVTRATAAKAATEAATAAAASGGRVRRYFPPASTDADSYTVLKFHPLEDAMLHAVMTNEGQTDVDFKFRLSPEETEIIERQPHLPQSLILLGRSGTGKTTCAVFRMFDHWRAAFEAGDPLHQVFVTVSATLKEQVAKAFVRLRNGLPAVTPDRAAAYAAAASQTYHSFRGLPEEAWPLFLSAKQYQHMLDGTLREPFFKRRRDGSFFFESEAKDDDDGMSMLVDLAGAAAAAGSAAAAAANGNGAAADEGARVKVTYSYFASSMFRRCLRSLSAEDLRKVDFNAGLAWQEIVSYIKGTRQAVEGAGCLSEEQYLSDIGRKQAPNFGPDSRRLIYQVFCAYEAAKRQAQVEGHVAHFLYDAADVVAHMHRQLAKGGYRGEPIHELYCDEVQDFTQAELLLGLRVVSNPNGLFLCGDTCQTIARGIGFRFTDVKQLFYEAQRDAYERKAGKGGAGVQMPAIVDLQTNYRTHSGVLDVAASVVALLRRFFPEHIDALEPEQAFLEAPHLPLLLPAATPGNVAMLLSGGDDAEAWKTEFGASQVVLRRTLASPVPHFLAKIDAVIMTIPQAKGLEFNDVFILDFFAQSPCKEEWRVLLTYLAEVEALERRLQEKKEGSQKLPFEKPLVDVSPSELGLSGVRLDGLPFDESQHKLLCEELKHLYTAVTRAKNAVVFFDSDPQAHVPFYFLLARLGLARVVAGALQLEEGKDLHQLGLSKSKSTPQDWIRHAQTMVRTRNFEAAATCFRKAGILSRAQACTAQAKLEAAAQLEAEASGQQVEAQQRALRFDAGYSLLGTAVNAPPQEADAAERREWLLLAAAALKAAGEEAAAQQINAALGPLASRGVAAGGRELRQTVTAMASSSSGLVVPTTTVISTQKGTATAQALPSTTAPSLLSSIKWPVFPTTAFQAPTTATLPTTTSITTPTTTSWPAQPTTSPAAAPTASLTGGSCPDPQRTLDLHNQARAVRGARALSWSPSLASSAQAWANRCGFQHSGTAGVGECLYLNSGSATCADAVNMWVAEARYYTGGFSESTGHWTQVVWKGTTSVGCGLAHCPSGTLVVCHYSPQGNILGQFAANV</sequence>
<dbReference type="PROSITE" id="PS01010">
    <property type="entry name" value="CRISP_2"/>
    <property type="match status" value="1"/>
</dbReference>
<gene>
    <name evidence="4" type="ORF">C2E21_4998</name>
</gene>
<feature type="compositionally biased region" description="Basic and acidic residues" evidence="2">
    <location>
        <begin position="44"/>
        <end position="58"/>
    </location>
</feature>
<comment type="caution">
    <text evidence="4">The sequence shown here is derived from an EMBL/GenBank/DDBJ whole genome shotgun (WGS) entry which is preliminary data.</text>
</comment>
<feature type="domain" description="SCP" evidence="3">
    <location>
        <begin position="2262"/>
        <end position="2384"/>
    </location>
</feature>
<feature type="compositionally biased region" description="Gly residues" evidence="2">
    <location>
        <begin position="178"/>
        <end position="205"/>
    </location>
</feature>
<dbReference type="InterPro" id="IPR039904">
    <property type="entry name" value="TRANK1"/>
</dbReference>
<dbReference type="GO" id="GO:0004386">
    <property type="term" value="F:helicase activity"/>
    <property type="evidence" value="ECO:0007669"/>
    <property type="project" value="UniProtKB-KW"/>
</dbReference>
<dbReference type="PRINTS" id="PR00837">
    <property type="entry name" value="V5TPXLIKE"/>
</dbReference>
<feature type="region of interest" description="Disordered" evidence="2">
    <location>
        <begin position="1041"/>
        <end position="1077"/>
    </location>
</feature>
<evidence type="ECO:0000259" key="3">
    <source>
        <dbReference type="SMART" id="SM00198"/>
    </source>
</evidence>
<dbReference type="SUPFAM" id="SSF52540">
    <property type="entry name" value="P-loop containing nucleoside triphosphate hydrolases"/>
    <property type="match status" value="1"/>
</dbReference>
<feature type="compositionally biased region" description="Low complexity" evidence="2">
    <location>
        <begin position="2226"/>
        <end position="2257"/>
    </location>
</feature>
<feature type="repeat" description="ANK" evidence="1">
    <location>
        <begin position="877"/>
        <end position="909"/>
    </location>
</feature>
<dbReference type="Gene3D" id="1.25.40.20">
    <property type="entry name" value="Ankyrin repeat-containing domain"/>
    <property type="match status" value="3"/>
</dbReference>
<dbReference type="InterPro" id="IPR018244">
    <property type="entry name" value="Allrgn_V5/Tpx1_CS"/>
</dbReference>
<dbReference type="InterPro" id="IPR035940">
    <property type="entry name" value="CAP_sf"/>
</dbReference>
<dbReference type="OrthoDB" id="3156807at2759"/>
<accession>A0A2P6TPX9</accession>
<dbReference type="PROSITE" id="PS50088">
    <property type="entry name" value="ANK_REPEAT"/>
    <property type="match status" value="3"/>
</dbReference>
<feature type="compositionally biased region" description="Low complexity" evidence="2">
    <location>
        <begin position="65"/>
        <end position="91"/>
    </location>
</feature>
<feature type="region of interest" description="Disordered" evidence="2">
    <location>
        <begin position="238"/>
        <end position="292"/>
    </location>
</feature>
<protein>
    <submittedName>
        <fullName evidence="4">TPR and ankyrin repeat-containing 1-like</fullName>
    </submittedName>
</protein>
<dbReference type="InterPro" id="IPR014044">
    <property type="entry name" value="CAP_dom"/>
</dbReference>
<dbReference type="PROSITE" id="PS01009">
    <property type="entry name" value="CRISP_1"/>
    <property type="match status" value="1"/>
</dbReference>
<feature type="repeat" description="ANK" evidence="1">
    <location>
        <begin position="602"/>
        <end position="634"/>
    </location>
</feature>
<name>A0A2P6TPX9_CHLSO</name>
<evidence type="ECO:0000313" key="4">
    <source>
        <dbReference type="EMBL" id="PRW56082.1"/>
    </source>
</evidence>
<feature type="compositionally biased region" description="Low complexity" evidence="2">
    <location>
        <begin position="164"/>
        <end position="175"/>
    </location>
</feature>
<dbReference type="SUPFAM" id="SSF48403">
    <property type="entry name" value="Ankyrin repeat"/>
    <property type="match status" value="1"/>
</dbReference>
<feature type="region of interest" description="Disordered" evidence="2">
    <location>
        <begin position="1"/>
        <end position="205"/>
    </location>
</feature>
<evidence type="ECO:0000256" key="1">
    <source>
        <dbReference type="PROSITE-ProRule" id="PRU00023"/>
    </source>
</evidence>
<dbReference type="Pfam" id="PF00023">
    <property type="entry name" value="Ank"/>
    <property type="match status" value="1"/>
</dbReference>
<dbReference type="GO" id="GO:0005524">
    <property type="term" value="F:ATP binding"/>
    <property type="evidence" value="ECO:0007669"/>
    <property type="project" value="UniProtKB-KW"/>
</dbReference>
<dbReference type="Proteomes" id="UP000239899">
    <property type="component" value="Unassembled WGS sequence"/>
</dbReference>
<feature type="compositionally biased region" description="Basic and acidic residues" evidence="2">
    <location>
        <begin position="259"/>
        <end position="283"/>
    </location>
</feature>
<reference evidence="4 5" key="1">
    <citation type="journal article" date="2018" name="Plant J.">
        <title>Genome sequences of Chlorella sorokiniana UTEX 1602 and Micractinium conductrix SAG 241.80: implications to maltose excretion by a green alga.</title>
        <authorList>
            <person name="Arriola M.B."/>
            <person name="Velmurugan N."/>
            <person name="Zhang Y."/>
            <person name="Plunkett M.H."/>
            <person name="Hondzo H."/>
            <person name="Barney B.M."/>
        </authorList>
    </citation>
    <scope>NUCLEOTIDE SEQUENCE [LARGE SCALE GENOMIC DNA]</scope>
    <source>
        <strain evidence="5">UTEX 1602</strain>
    </source>
</reference>
<dbReference type="InterPro" id="IPR036770">
    <property type="entry name" value="Ankyrin_rpt-contain_sf"/>
</dbReference>
<dbReference type="InterPro" id="IPR027417">
    <property type="entry name" value="P-loop_NTPase"/>
</dbReference>
<proteinExistence type="predicted"/>
<feature type="repeat" description="ANK" evidence="1">
    <location>
        <begin position="679"/>
        <end position="711"/>
    </location>
</feature>
<organism evidence="4 5">
    <name type="scientific">Chlorella sorokiniana</name>
    <name type="common">Freshwater green alga</name>
    <dbReference type="NCBI Taxonomy" id="3076"/>
    <lineage>
        <taxon>Eukaryota</taxon>
        <taxon>Viridiplantae</taxon>
        <taxon>Chlorophyta</taxon>
        <taxon>core chlorophytes</taxon>
        <taxon>Trebouxiophyceae</taxon>
        <taxon>Chlorellales</taxon>
        <taxon>Chlorellaceae</taxon>
        <taxon>Chlorella clade</taxon>
        <taxon>Chlorella</taxon>
    </lineage>
</organism>
<dbReference type="Gene3D" id="3.40.50.300">
    <property type="entry name" value="P-loop containing nucleotide triphosphate hydrolases"/>
    <property type="match status" value="2"/>
</dbReference>
<keyword evidence="1" id="KW-0040">ANK repeat</keyword>
<feature type="region of interest" description="Disordered" evidence="2">
    <location>
        <begin position="726"/>
        <end position="753"/>
    </location>
</feature>
<dbReference type="GO" id="GO:0005576">
    <property type="term" value="C:extracellular region"/>
    <property type="evidence" value="ECO:0007669"/>
    <property type="project" value="InterPro"/>
</dbReference>
<dbReference type="PANTHER" id="PTHR21529:SF4">
    <property type="entry name" value="TPR AND ANKYRIN REPEAT-CONTAINING PROTEIN 1"/>
    <property type="match status" value="1"/>
</dbReference>
<dbReference type="PANTHER" id="PTHR21529">
    <property type="entry name" value="MAMMARY TURMOR VIRUS RECEPTOR HOMOLOG 1, 2 MTVR1, 2"/>
    <property type="match status" value="1"/>
</dbReference>
<evidence type="ECO:0000313" key="5">
    <source>
        <dbReference type="Proteomes" id="UP000239899"/>
    </source>
</evidence>
<dbReference type="GO" id="GO:0016787">
    <property type="term" value="F:hydrolase activity"/>
    <property type="evidence" value="ECO:0007669"/>
    <property type="project" value="UniProtKB-KW"/>
</dbReference>
<feature type="region of interest" description="Disordered" evidence="2">
    <location>
        <begin position="2226"/>
        <end position="2258"/>
    </location>
</feature>
<dbReference type="InterPro" id="IPR002110">
    <property type="entry name" value="Ankyrin_rpt"/>
</dbReference>
<dbReference type="InterPro" id="IPR001283">
    <property type="entry name" value="CRISP-related"/>
</dbReference>
<dbReference type="EMBL" id="LHPG02000009">
    <property type="protein sequence ID" value="PRW56082.1"/>
    <property type="molecule type" value="Genomic_DNA"/>
</dbReference>
<dbReference type="Gene3D" id="3.40.33.10">
    <property type="entry name" value="CAP"/>
    <property type="match status" value="1"/>
</dbReference>
<dbReference type="Pfam" id="PF13637">
    <property type="entry name" value="Ank_4"/>
    <property type="match status" value="1"/>
</dbReference>
<dbReference type="SUPFAM" id="SSF55797">
    <property type="entry name" value="PR-1-like"/>
    <property type="match status" value="1"/>
</dbReference>
<dbReference type="SMART" id="SM00248">
    <property type="entry name" value="ANK"/>
    <property type="match status" value="6"/>
</dbReference>
<keyword evidence="5" id="KW-1185">Reference proteome</keyword>
<dbReference type="PROSITE" id="PS50297">
    <property type="entry name" value="ANK_REP_REGION"/>
    <property type="match status" value="2"/>
</dbReference>